<proteinExistence type="predicted"/>
<comment type="caution">
    <text evidence="2">The sequence shown here is derived from an EMBL/GenBank/DDBJ whole genome shotgun (WGS) entry which is preliminary data.</text>
</comment>
<feature type="region of interest" description="Disordered" evidence="1">
    <location>
        <begin position="1"/>
        <end position="35"/>
    </location>
</feature>
<dbReference type="OrthoDB" id="5393654at2759"/>
<name>A0A8H7ALS6_9EURO</name>
<feature type="compositionally biased region" description="Basic residues" evidence="1">
    <location>
        <begin position="18"/>
        <end position="27"/>
    </location>
</feature>
<evidence type="ECO:0000313" key="3">
    <source>
        <dbReference type="Proteomes" id="UP000606974"/>
    </source>
</evidence>
<protein>
    <recommendedName>
        <fullName evidence="4">Geranylgeranyl pyrophosphate synthetase</fullName>
    </recommendedName>
</protein>
<reference evidence="2" key="1">
    <citation type="submission" date="2020-02" db="EMBL/GenBank/DDBJ databases">
        <authorList>
            <person name="Palmer J.M."/>
        </authorList>
    </citation>
    <scope>NUCLEOTIDE SEQUENCE</scope>
    <source>
        <strain evidence="2">EPUS1.4</strain>
        <tissue evidence="2">Thallus</tissue>
    </source>
</reference>
<dbReference type="Proteomes" id="UP000606974">
    <property type="component" value="Unassembled WGS sequence"/>
</dbReference>
<dbReference type="EMBL" id="JAACFV010000041">
    <property type="protein sequence ID" value="KAF7509416.1"/>
    <property type="molecule type" value="Genomic_DNA"/>
</dbReference>
<gene>
    <name evidence="2" type="ORF">GJ744_007979</name>
</gene>
<keyword evidence="3" id="KW-1185">Reference proteome</keyword>
<sequence length="429" mass="48665">MAKPTASRETGTLEVRGSTRKKNRTSKKRDSNVNATTSQKATWLLKGTSQSIKVLLPDQFEAGETSVTSKTGFELLCTYNWAHTKVPSIYVPGAPAQWTEQNLPITLPRDVGSHFIDQNAYRVPKFPFEPLFRALQVMKPEFSLNDIDLVTNRNSLRKLFDFVKGRARDNFRIDLHMVQKTLFLTRRERNTREVIYGSRDSGYGHNFEHTFSTPEPGIEDSASHHRVIRYALGDLNCVVRFEVDACCPKVEGQDSEYEILLPPTASGDDMPRSLEHMSLHDNKKTLAAGKSKSGTTHVVHRGRLVPSSTVAEMKARSKGSEVQKALPQLWFGRTPHLICGFHKNGTFDKIETIDVSKQYQDWETKHQDSLRKMVQLISCLRRITMEEKGSRCVAVYKHKVEPPSLEVFASSGNNQILPKEIISQYWTKS</sequence>
<evidence type="ECO:0008006" key="4">
    <source>
        <dbReference type="Google" id="ProtNLM"/>
    </source>
</evidence>
<dbReference type="PANTHER" id="PTHR35179:SF1">
    <property type="entry name" value="INTEGRAL MEMBRANE PROTEIN"/>
    <property type="match status" value="1"/>
</dbReference>
<evidence type="ECO:0000256" key="1">
    <source>
        <dbReference type="SAM" id="MobiDB-lite"/>
    </source>
</evidence>
<accession>A0A8H7ALS6</accession>
<evidence type="ECO:0000313" key="2">
    <source>
        <dbReference type="EMBL" id="KAF7509416.1"/>
    </source>
</evidence>
<dbReference type="AlphaFoldDB" id="A0A8H7ALS6"/>
<dbReference type="PANTHER" id="PTHR35179">
    <property type="entry name" value="PROTEIN CBG02620"/>
    <property type="match status" value="1"/>
</dbReference>
<organism evidence="2 3">
    <name type="scientific">Endocarpon pusillum</name>
    <dbReference type="NCBI Taxonomy" id="364733"/>
    <lineage>
        <taxon>Eukaryota</taxon>
        <taxon>Fungi</taxon>
        <taxon>Dikarya</taxon>
        <taxon>Ascomycota</taxon>
        <taxon>Pezizomycotina</taxon>
        <taxon>Eurotiomycetes</taxon>
        <taxon>Chaetothyriomycetidae</taxon>
        <taxon>Verrucariales</taxon>
        <taxon>Verrucariaceae</taxon>
        <taxon>Endocarpon</taxon>
    </lineage>
</organism>